<reference evidence="3" key="1">
    <citation type="journal article" date="2013" name="Environ. Microbiol.">
        <title>Microbiota from the distal guts of lean and obese adolescents exhibit partial functional redundancy besides clear differences in community structure.</title>
        <authorList>
            <person name="Ferrer M."/>
            <person name="Ruiz A."/>
            <person name="Lanza F."/>
            <person name="Haange S.B."/>
            <person name="Oberbach A."/>
            <person name="Till H."/>
            <person name="Bargiela R."/>
            <person name="Campoy C."/>
            <person name="Segura M.T."/>
            <person name="Richter M."/>
            <person name="von Bergen M."/>
            <person name="Seifert J."/>
            <person name="Suarez A."/>
        </authorList>
    </citation>
    <scope>NUCLEOTIDE SEQUENCE</scope>
</reference>
<dbReference type="Pfam" id="PF18935">
    <property type="entry name" value="DUF5683"/>
    <property type="match status" value="2"/>
</dbReference>
<feature type="transmembrane region" description="Helical" evidence="1">
    <location>
        <begin position="135"/>
        <end position="155"/>
    </location>
</feature>
<feature type="domain" description="DUF5683" evidence="2">
    <location>
        <begin position="113"/>
        <end position="166"/>
    </location>
</feature>
<feature type="non-terminal residue" evidence="3">
    <location>
        <position position="166"/>
    </location>
</feature>
<feature type="transmembrane region" description="Helical" evidence="1">
    <location>
        <begin position="29"/>
        <end position="45"/>
    </location>
</feature>
<name>K1SAB1_9ZZZZ</name>
<feature type="transmembrane region" description="Helical" evidence="1">
    <location>
        <begin position="87"/>
        <end position="107"/>
    </location>
</feature>
<dbReference type="AlphaFoldDB" id="K1SAB1"/>
<sequence>DSMSLSKVCWLSTVLPGYGQVYNKQYWKLPILYGTVGTGLALFINENRKFKPLKRAYDAYTDVSLSRTPELDALQTKMIRSNTRRQLYLGITIASYIYFIGDAAVNYSTNDVSNVKKATTLACIFPGAGQIYNRSYWKVPFVVGGFASMIYCIDWNNRGFQRFKKA</sequence>
<proteinExistence type="predicted"/>
<comment type="caution">
    <text evidence="3">The sequence shown here is derived from an EMBL/GenBank/DDBJ whole genome shotgun (WGS) entry which is preliminary data.</text>
</comment>
<dbReference type="InterPro" id="IPR043738">
    <property type="entry name" value="DUF5683"/>
</dbReference>
<evidence type="ECO:0000259" key="2">
    <source>
        <dbReference type="Pfam" id="PF18935"/>
    </source>
</evidence>
<protein>
    <recommendedName>
        <fullName evidence="2">DUF5683 domain-containing protein</fullName>
    </recommendedName>
</protein>
<keyword evidence="1" id="KW-0472">Membrane</keyword>
<feature type="domain" description="DUF5683" evidence="2">
    <location>
        <begin position="4"/>
        <end position="106"/>
    </location>
</feature>
<keyword evidence="1" id="KW-1133">Transmembrane helix</keyword>
<gene>
    <name evidence="3" type="ORF">OBE_13125</name>
</gene>
<evidence type="ECO:0000313" key="3">
    <source>
        <dbReference type="EMBL" id="EKC52369.1"/>
    </source>
</evidence>
<organism evidence="3">
    <name type="scientific">human gut metagenome</name>
    <dbReference type="NCBI Taxonomy" id="408170"/>
    <lineage>
        <taxon>unclassified sequences</taxon>
        <taxon>metagenomes</taxon>
        <taxon>organismal metagenomes</taxon>
    </lineage>
</organism>
<evidence type="ECO:0000256" key="1">
    <source>
        <dbReference type="SAM" id="Phobius"/>
    </source>
</evidence>
<feature type="non-terminal residue" evidence="3">
    <location>
        <position position="1"/>
    </location>
</feature>
<keyword evidence="1" id="KW-0812">Transmembrane</keyword>
<dbReference type="EMBL" id="AJWZ01009065">
    <property type="protein sequence ID" value="EKC52369.1"/>
    <property type="molecule type" value="Genomic_DNA"/>
</dbReference>
<accession>K1SAB1</accession>